<keyword evidence="12" id="KW-1185">Reference proteome</keyword>
<dbReference type="GO" id="GO:0004601">
    <property type="term" value="F:peroxidase activity"/>
    <property type="evidence" value="ECO:0007669"/>
    <property type="project" value="UniProtKB-KW"/>
</dbReference>
<evidence type="ECO:0000256" key="8">
    <source>
        <dbReference type="ARBA" id="ARBA00025737"/>
    </source>
</evidence>
<name>A0A4R0RBB0_9APHY</name>
<keyword evidence="2" id="KW-0575">Peroxidase</keyword>
<dbReference type="Pfam" id="PF21105">
    <property type="entry name" value="DyP_N"/>
    <property type="match status" value="1"/>
</dbReference>
<keyword evidence="6" id="KW-0560">Oxidoreductase</keyword>
<dbReference type="GO" id="GO:0046872">
    <property type="term" value="F:metal ion binding"/>
    <property type="evidence" value="ECO:0007669"/>
    <property type="project" value="UniProtKB-KW"/>
</dbReference>
<organism evidence="11 12">
    <name type="scientific">Steccherinum ochraceum</name>
    <dbReference type="NCBI Taxonomy" id="92696"/>
    <lineage>
        <taxon>Eukaryota</taxon>
        <taxon>Fungi</taxon>
        <taxon>Dikarya</taxon>
        <taxon>Basidiomycota</taxon>
        <taxon>Agaricomycotina</taxon>
        <taxon>Agaricomycetes</taxon>
        <taxon>Polyporales</taxon>
        <taxon>Steccherinaceae</taxon>
        <taxon>Steccherinum</taxon>
    </lineage>
</organism>
<evidence type="ECO:0000313" key="11">
    <source>
        <dbReference type="EMBL" id="TCD63943.1"/>
    </source>
</evidence>
<comment type="cofactor">
    <cofactor evidence="1">
        <name>heme b</name>
        <dbReference type="ChEBI" id="CHEBI:60344"/>
    </cofactor>
</comment>
<evidence type="ECO:0000313" key="12">
    <source>
        <dbReference type="Proteomes" id="UP000292702"/>
    </source>
</evidence>
<evidence type="ECO:0000256" key="3">
    <source>
        <dbReference type="ARBA" id="ARBA00022617"/>
    </source>
</evidence>
<dbReference type="NCBIfam" id="TIGR01413">
    <property type="entry name" value="Dyp_perox_fam"/>
    <property type="match status" value="1"/>
</dbReference>
<dbReference type="AlphaFoldDB" id="A0A4R0RBB0"/>
<keyword evidence="3" id="KW-0349">Heme</keyword>
<dbReference type="SUPFAM" id="SSF54909">
    <property type="entry name" value="Dimeric alpha+beta barrel"/>
    <property type="match status" value="1"/>
</dbReference>
<dbReference type="GO" id="GO:0020037">
    <property type="term" value="F:heme binding"/>
    <property type="evidence" value="ECO:0007669"/>
    <property type="project" value="InterPro"/>
</dbReference>
<comment type="similarity">
    <text evidence="8">Belongs to the DyP-type peroxidase family.</text>
</comment>
<evidence type="ECO:0000259" key="9">
    <source>
        <dbReference type="Pfam" id="PF20628"/>
    </source>
</evidence>
<evidence type="ECO:0000256" key="7">
    <source>
        <dbReference type="ARBA" id="ARBA00023004"/>
    </source>
</evidence>
<dbReference type="GO" id="GO:0005829">
    <property type="term" value="C:cytosol"/>
    <property type="evidence" value="ECO:0007669"/>
    <property type="project" value="TreeGrafter"/>
</dbReference>
<dbReference type="Proteomes" id="UP000292702">
    <property type="component" value="Unassembled WGS sequence"/>
</dbReference>
<keyword evidence="5" id="KW-0732">Signal</keyword>
<dbReference type="STRING" id="92696.A0A4R0RBB0"/>
<evidence type="ECO:0000259" key="10">
    <source>
        <dbReference type="Pfam" id="PF21105"/>
    </source>
</evidence>
<keyword evidence="4" id="KW-0479">Metal-binding</keyword>
<dbReference type="InterPro" id="IPR006314">
    <property type="entry name" value="Dyp_peroxidase"/>
</dbReference>
<feature type="domain" description="DyP dimeric alpha+beta barrel" evidence="10">
    <location>
        <begin position="13"/>
        <end position="183"/>
    </location>
</feature>
<dbReference type="PROSITE" id="PS51404">
    <property type="entry name" value="DYP_PEROXIDASE"/>
    <property type="match status" value="1"/>
</dbReference>
<protein>
    <recommendedName>
        <fullName evidence="13">Peroxidase</fullName>
    </recommendedName>
</protein>
<dbReference type="InterPro" id="IPR048328">
    <property type="entry name" value="Dyp_perox_C"/>
</dbReference>
<keyword evidence="7" id="KW-0408">Iron</keyword>
<accession>A0A4R0RBB0</accession>
<evidence type="ECO:0000256" key="5">
    <source>
        <dbReference type="ARBA" id="ARBA00022729"/>
    </source>
</evidence>
<dbReference type="EMBL" id="RWJN01000265">
    <property type="protein sequence ID" value="TCD63943.1"/>
    <property type="molecule type" value="Genomic_DNA"/>
</dbReference>
<evidence type="ECO:0008006" key="13">
    <source>
        <dbReference type="Google" id="ProtNLM"/>
    </source>
</evidence>
<dbReference type="InterPro" id="IPR049509">
    <property type="entry name" value="DyP_N"/>
</dbReference>
<dbReference type="PANTHER" id="PTHR30521:SF4">
    <property type="entry name" value="DEFERROCHELATASE"/>
    <property type="match status" value="1"/>
</dbReference>
<proteinExistence type="inferred from homology"/>
<dbReference type="PANTHER" id="PTHR30521">
    <property type="entry name" value="DEFERROCHELATASE/PEROXIDASE"/>
    <property type="match status" value="1"/>
</dbReference>
<feature type="domain" description="Dyp-type peroxidase C-terminal" evidence="9">
    <location>
        <begin position="192"/>
        <end position="395"/>
    </location>
</feature>
<reference evidence="11 12" key="1">
    <citation type="submission" date="2018-11" db="EMBL/GenBank/DDBJ databases">
        <title>Genome assembly of Steccherinum ochraceum LE-BIN_3174, the white-rot fungus of the Steccherinaceae family (The Residual Polyporoid clade, Polyporales, Basidiomycota).</title>
        <authorList>
            <person name="Fedorova T.V."/>
            <person name="Glazunova O.A."/>
            <person name="Landesman E.O."/>
            <person name="Moiseenko K.V."/>
            <person name="Psurtseva N.V."/>
            <person name="Savinova O.S."/>
            <person name="Shakhova N.V."/>
            <person name="Tyazhelova T.V."/>
            <person name="Vasina D.V."/>
        </authorList>
    </citation>
    <scope>NUCLEOTIDE SEQUENCE [LARGE SCALE GENOMIC DNA]</scope>
    <source>
        <strain evidence="11 12">LE-BIN_3174</strain>
    </source>
</reference>
<evidence type="ECO:0000256" key="6">
    <source>
        <dbReference type="ARBA" id="ARBA00023002"/>
    </source>
</evidence>
<dbReference type="Pfam" id="PF20628">
    <property type="entry name" value="Dyp_perox_C"/>
    <property type="match status" value="1"/>
</dbReference>
<dbReference type="InterPro" id="IPR011008">
    <property type="entry name" value="Dimeric_a/b-barrel"/>
</dbReference>
<evidence type="ECO:0000256" key="2">
    <source>
        <dbReference type="ARBA" id="ARBA00022559"/>
    </source>
</evidence>
<sequence length="469" mass="51092">MTTPVVPPADLNNVQGDVVIGFAKKMETALFFQIDNVGGFRKQLGQLAPKITTAQQAASDRDSIKQHKQTGGTGLLKISGLNIAFSQSGLNKLGITDDIGDPAFKSGQLSVAQDLGDKGFNVNGTFTPDWIPAFKEAIHGIIIVSGDSQATVDERLNDTIRVLQLGPKGTCHEVLRLLGAVRPGDEKGHEHFGFLDGISNPAVEQIDTKPFPGQETVGQGIILLGRNKDTIKRPDWALDGSFLAFRYLFQLVPEFDDFVTRNAIPEQGPDFLGARLVGRWKSGAPLDLAPVKDDPALGADPQRNNNFKYAFPEDSQTQDRCPFAAHVRKTNPRNDLEGLGISTESRRIIRRGIAFGPEVNKAEQQQKTTLQGRGLLFRCYQSNIANGFQFIQESWANAPGFPPQKPEQPGFDAIIGQNKDDQSSRTITGVDPKAQTTSLQLPTDWVVPKGGEYFFSPSIPALKTKFASA</sequence>
<dbReference type="OrthoDB" id="3207336at2759"/>
<evidence type="ECO:0000256" key="4">
    <source>
        <dbReference type="ARBA" id="ARBA00022723"/>
    </source>
</evidence>
<evidence type="ECO:0000256" key="1">
    <source>
        <dbReference type="ARBA" id="ARBA00001970"/>
    </source>
</evidence>
<comment type="caution">
    <text evidence="11">The sequence shown here is derived from an EMBL/GenBank/DDBJ whole genome shotgun (WGS) entry which is preliminary data.</text>
</comment>
<gene>
    <name evidence="11" type="ORF">EIP91_004753</name>
</gene>